<evidence type="ECO:0000313" key="1">
    <source>
        <dbReference type="EMBL" id="TDP59824.1"/>
    </source>
</evidence>
<dbReference type="InterPro" id="IPR025586">
    <property type="entry name" value="PcfJ"/>
</dbReference>
<dbReference type="OrthoDB" id="1802755at2"/>
<dbReference type="Pfam" id="PF14284">
    <property type="entry name" value="PcfJ"/>
    <property type="match status" value="1"/>
</dbReference>
<reference evidence="1 2" key="1">
    <citation type="submission" date="2019-03" db="EMBL/GenBank/DDBJ databases">
        <title>Genomic Encyclopedia of Type Strains, Phase IV (KMG-IV): sequencing the most valuable type-strain genomes for metagenomic binning, comparative biology and taxonomic classification.</title>
        <authorList>
            <person name="Goeker M."/>
        </authorList>
    </citation>
    <scope>NUCLEOTIDE SEQUENCE [LARGE SCALE GENOMIC DNA]</scope>
    <source>
        <strain evidence="1 2">DSM 28287</strain>
    </source>
</reference>
<name>A0A4R6QAY6_9FIRM</name>
<keyword evidence="2" id="KW-1185">Reference proteome</keyword>
<protein>
    <submittedName>
        <fullName evidence="1">PcfJ-like protein</fullName>
    </submittedName>
</protein>
<proteinExistence type="predicted"/>
<dbReference type="Proteomes" id="UP000295500">
    <property type="component" value="Unassembled WGS sequence"/>
</dbReference>
<accession>A0A4R6QAY6</accession>
<dbReference type="AlphaFoldDB" id="A0A4R6QAY6"/>
<dbReference type="RefSeq" id="WP_133527524.1">
    <property type="nucleotide sequence ID" value="NZ_SNXO01000002.1"/>
</dbReference>
<comment type="caution">
    <text evidence="1">The sequence shown here is derived from an EMBL/GenBank/DDBJ whole genome shotgun (WGS) entry which is preliminary data.</text>
</comment>
<gene>
    <name evidence="1" type="ORF">EV211_10266</name>
</gene>
<evidence type="ECO:0000313" key="2">
    <source>
        <dbReference type="Proteomes" id="UP000295500"/>
    </source>
</evidence>
<dbReference type="EMBL" id="SNXO01000002">
    <property type="protein sequence ID" value="TDP59824.1"/>
    <property type="molecule type" value="Genomic_DNA"/>
</dbReference>
<sequence>MLIKKRLTEMVIDPSEFPFKKGFKVAGKIFDDEKCGKILAIDMYEKETLLSRTFIDRENRNYITLALEGDEYNWCTRDPFAFGSEFYYSTRCNYNYNDKTDAAINEYLNLKDYNSPGYWLPDYLSNIRYDRKNIYRENKWKRTCRHYDLIGNIPKAVTKAIDDLLPGNGIITGKTKTARSKILCMNCRARFTAENVRHKQTIVCPKCGKWILLASTRFATCDSVSHKQRVVYCQKSEEGPLIIEGNVKRSIEHTRGWRYYYKIKLNYFEVSSDNKTYKYKYLPMNMSWCDSRYRPNGNMLVVKDNMEEVKELQPLTEILNLIDGKEANFFGIIDSALPDVALKLLKHGLYKLASETLYFNQYNGDTFERAFGISNEYKQSFRKWDPSYREIQIMKLADCWVNDEMFEKIRFISDSYEHFYSDNMEGFNQMMNYMSFTKMINYLARQIKETKKESGLLIDYYLDYRLVKDNPPKSGQERKKYILPGNIENAHNKVMAEAKISKNRHLERLLNAVYERYHKKFEKSYGKYLIIMPRSIRDFAKEGTTLNHCVYSNGHYTEYHSRRKELTMFIRKSEEPDKPYFTFTLNDDWSYRECYGKEHAVPTKEIRSLIKRFINETIKDGYNIPKIKDKNAA</sequence>
<organism evidence="1 2">
    <name type="scientific">Aminicella lysinilytica</name>
    <dbReference type="NCBI Taxonomy" id="433323"/>
    <lineage>
        <taxon>Bacteria</taxon>
        <taxon>Bacillati</taxon>
        <taxon>Bacillota</taxon>
        <taxon>Clostridia</taxon>
        <taxon>Peptostreptococcales</taxon>
        <taxon>Anaerovoracaceae</taxon>
        <taxon>Aminicella</taxon>
    </lineage>
</organism>